<evidence type="ECO:0000313" key="1">
    <source>
        <dbReference type="EMBL" id="PWN47402.1"/>
    </source>
</evidence>
<evidence type="ECO:0000313" key="2">
    <source>
        <dbReference type="Proteomes" id="UP000245626"/>
    </source>
</evidence>
<dbReference type="Proteomes" id="UP000245626">
    <property type="component" value="Unassembled WGS sequence"/>
</dbReference>
<sequence>MKMRGSLEEEEEEGEEKNLLYSHEDRTSCSSQEVIFLDQVAELRESSTPSSPSPFHPPPSSSDRIRISSKPWLDNQDLASMGYIDSFEGIRGWAVLMTNVCHFLPYNPFNHNLGAAGVSAFFVLSGFLITGVLIGLQKDNRGSSPSTFPSYRFLLGFYSDRAVRLLPPLYICVGLISAYEWYDGVDSKRILNYASRAIFNYENMNLAILRPMYRNSPFKNTWSLAMEEQFYLVWSIVLPMLIRLKPRSRLLLVSFSMLLSLYVRIQTHVDKGSLWNIHWHHAFLSNVFKMLLGSSLRLFPLPRFLFRPWACYLGFLILFLNLLTATWPFSPRWSDSFGAASSVFLITGSMVKGNPILDLESIRFVGRISYALYLWQLPLMVAFTRSFPSTEQNFKLGFTTTFFAFFVAMISTFWVEEPLRARYKAWRKRRRSRNSASNSNPV</sequence>
<accession>A0ACD0NNI9</accession>
<gene>
    <name evidence="1" type="ORF">IE53DRAFT_252360</name>
</gene>
<dbReference type="EMBL" id="KZ820442">
    <property type="protein sequence ID" value="PWN47402.1"/>
    <property type="molecule type" value="Genomic_DNA"/>
</dbReference>
<organism evidence="1 2">
    <name type="scientific">Violaceomyces palustris</name>
    <dbReference type="NCBI Taxonomy" id="1673888"/>
    <lineage>
        <taxon>Eukaryota</taxon>
        <taxon>Fungi</taxon>
        <taxon>Dikarya</taxon>
        <taxon>Basidiomycota</taxon>
        <taxon>Ustilaginomycotina</taxon>
        <taxon>Ustilaginomycetes</taxon>
        <taxon>Violaceomycetales</taxon>
        <taxon>Violaceomycetaceae</taxon>
        <taxon>Violaceomyces</taxon>
    </lineage>
</organism>
<protein>
    <submittedName>
        <fullName evidence="1">Uncharacterized protein</fullName>
    </submittedName>
</protein>
<proteinExistence type="predicted"/>
<keyword evidence="2" id="KW-1185">Reference proteome</keyword>
<name>A0ACD0NNI9_9BASI</name>
<reference evidence="1 2" key="1">
    <citation type="journal article" date="2018" name="Mol. Biol. Evol.">
        <title>Broad Genomic Sampling Reveals a Smut Pathogenic Ancestry of the Fungal Clade Ustilaginomycotina.</title>
        <authorList>
            <person name="Kijpornyongpan T."/>
            <person name="Mondo S.J."/>
            <person name="Barry K."/>
            <person name="Sandor L."/>
            <person name="Lee J."/>
            <person name="Lipzen A."/>
            <person name="Pangilinan J."/>
            <person name="LaButti K."/>
            <person name="Hainaut M."/>
            <person name="Henrissat B."/>
            <person name="Grigoriev I.V."/>
            <person name="Spatafora J.W."/>
            <person name="Aime M.C."/>
        </authorList>
    </citation>
    <scope>NUCLEOTIDE SEQUENCE [LARGE SCALE GENOMIC DNA]</scope>
    <source>
        <strain evidence="1 2">SA 807</strain>
    </source>
</reference>